<reference evidence="2" key="1">
    <citation type="submission" date="2018-06" db="EMBL/GenBank/DDBJ databases">
        <authorList>
            <person name="Zhirakovskaya E."/>
        </authorList>
    </citation>
    <scope>NUCLEOTIDE SEQUENCE</scope>
</reference>
<dbReference type="AlphaFoldDB" id="A0A3B0XLT5"/>
<dbReference type="GO" id="GO:0015035">
    <property type="term" value="F:protein-disulfide reductase activity"/>
    <property type="evidence" value="ECO:0007669"/>
    <property type="project" value="TreeGrafter"/>
</dbReference>
<name>A0A3B0XLT5_9ZZZZ</name>
<dbReference type="GO" id="GO:0045454">
    <property type="term" value="P:cell redox homeostasis"/>
    <property type="evidence" value="ECO:0007669"/>
    <property type="project" value="TreeGrafter"/>
</dbReference>
<sequence>MKIKFLFLIAFLGFHLNVNSEILNNSEITWHGWTDKTLTQAKAINRLVLISLTAEWCQFCKKMDAVTYQDKAVIDELNKHYLTIKADEAKYPDIAKRYAKIGRPGTIILDHKGNILLAKTGYLKPQWMLWTLQAVKEESNNKNG</sequence>
<protein>
    <recommendedName>
        <fullName evidence="1">Spermatogenesis-associated protein 20-like TRX domain-containing protein</fullName>
    </recommendedName>
</protein>
<dbReference type="Pfam" id="PF03190">
    <property type="entry name" value="Thioredox_DsbH"/>
    <property type="match status" value="1"/>
</dbReference>
<gene>
    <name evidence="2" type="ORF">MNBD_GAMMA07-210</name>
</gene>
<dbReference type="InterPro" id="IPR036249">
    <property type="entry name" value="Thioredoxin-like_sf"/>
</dbReference>
<dbReference type="Gene3D" id="3.40.30.10">
    <property type="entry name" value="Glutaredoxin"/>
    <property type="match status" value="1"/>
</dbReference>
<dbReference type="SUPFAM" id="SSF52833">
    <property type="entry name" value="Thioredoxin-like"/>
    <property type="match status" value="1"/>
</dbReference>
<accession>A0A3B0XLT5</accession>
<feature type="domain" description="Spermatogenesis-associated protein 20-like TRX" evidence="1">
    <location>
        <begin position="25"/>
        <end position="101"/>
    </location>
</feature>
<dbReference type="PANTHER" id="PTHR32234">
    <property type="entry name" value="THIOL:DISULFIDE INTERCHANGE PROTEIN DSBD"/>
    <property type="match status" value="1"/>
</dbReference>
<evidence type="ECO:0000313" key="2">
    <source>
        <dbReference type="EMBL" id="VAW57144.1"/>
    </source>
</evidence>
<proteinExistence type="predicted"/>
<organism evidence="2">
    <name type="scientific">hydrothermal vent metagenome</name>
    <dbReference type="NCBI Taxonomy" id="652676"/>
    <lineage>
        <taxon>unclassified sequences</taxon>
        <taxon>metagenomes</taxon>
        <taxon>ecological metagenomes</taxon>
    </lineage>
</organism>
<dbReference type="PANTHER" id="PTHR32234:SF0">
    <property type="entry name" value="THIOL:DISULFIDE INTERCHANGE PROTEIN DSBD"/>
    <property type="match status" value="1"/>
</dbReference>
<evidence type="ECO:0000259" key="1">
    <source>
        <dbReference type="Pfam" id="PF03190"/>
    </source>
</evidence>
<dbReference type="InterPro" id="IPR004879">
    <property type="entry name" value="Ssp411-like_TRX"/>
</dbReference>
<dbReference type="EMBL" id="UOFF01000343">
    <property type="protein sequence ID" value="VAW57144.1"/>
    <property type="molecule type" value="Genomic_DNA"/>
</dbReference>